<dbReference type="GO" id="GO:0005886">
    <property type="term" value="C:plasma membrane"/>
    <property type="evidence" value="ECO:0007669"/>
    <property type="project" value="TreeGrafter"/>
</dbReference>
<evidence type="ECO:0000256" key="4">
    <source>
        <dbReference type="ARBA" id="ARBA00023136"/>
    </source>
</evidence>
<gene>
    <name evidence="11" type="ORF">QYM36_016362</name>
</gene>
<sequence length="1122" mass="121328">MKFKYFWFSFCLVGCLYASETGSTDESSTYDVTESTLHLSSATALNVTASLESTVSVPSSTMFSTELESSIATEISSTDTPSTKDVTESTLDMNSTTGISSTSPLESTVSVPSSTLTSTEIKSSIISESSSTETPSAVTESTLDMISTTGISITTPLESTVSVSSSTLSSTTLKSSTASEISSTDTPSTITESTLDMSMSTATGISSTSPLESTASLPSSTLSSTTLKSSTASEISSTDKPSAITESTVDMSMSSATGISSTSPVESTVSLPSSTLSSTTLKSSTASEISITDTPSTITESTLDMSMSSATGISSTSPVESTVSLPSSTLSSTTLKSSITSEISTNYSSDTTSPTNVTETSTPVEVTTTEVLNTTKSTNSATTTSKVISTTEVEVSTECFLATPPYPPACPEGFSGSAYWECECNSPECKLVLLNCNNIWLDSVNCEVGLQALVDFATNLQDGLFLQHEVEKILDKLLICFNMTLNEDEDDGMLTESALSSVEYILTKSNQSISEEERLRNLVTSTTAIKSMGDQLLETSGMQGQPIFSQSSSGKVNLGVTRSNSEVNFGFNSVNVTIPNGKKIKDIIAFEIEEEGVAPGTLSSFGESGKTNSPILGVSLTDTETRIQILADSQLNENEEIQMIFKNFLPVDGPFESIRRDLFPGESQTIRQGSMECSFLAESPSLFPYWSSYGCEVVESTTEYTQCKCNHPGTFAAIGENQNYLGKPLELDIVWYCFTIFSIVCCLAVLLILIFKRDGSQSKVKEIRRFGLINLVLCLIVSDFMILLFMDKSKFYIDEAACTAVGAILHYFILGAFTWITVEAATLLREITSPTEFNLSRSVVYIIFGYTIPALFVAAALLEAHFIESDVTSAYVDAAVCWLTAPDYVWNFYAPALALVCLNIIFTVYGVDRAYKVNGKKDDSRCSYVGLWWKSSLAFSMVLTVTWTFGFFFTDKNIELSYCFIVVNGLKGLVLLLSAFFIFIKRNSNELPELDYTQQPIQAYDKLTEDQISPPALLRSRFGGPERQKAGVFQPEVQLYSEQIDLSSTKNLIPRVSLRPRQSNAYSTEGMQNRPLSDGGHATKGKENFGFTSDTEASAGKKSARNDQYKLNVKAYGSDVYY</sequence>
<feature type="transmembrane region" description="Helical" evidence="7">
    <location>
        <begin position="931"/>
        <end position="953"/>
    </location>
</feature>
<feature type="region of interest" description="Disordered" evidence="6">
    <location>
        <begin position="73"/>
        <end position="138"/>
    </location>
</feature>
<dbReference type="PANTHER" id="PTHR12011:SF347">
    <property type="entry name" value="FI21270P1-RELATED"/>
    <property type="match status" value="1"/>
</dbReference>
<evidence type="ECO:0000256" key="2">
    <source>
        <dbReference type="ARBA" id="ARBA00022692"/>
    </source>
</evidence>
<reference evidence="11" key="1">
    <citation type="submission" date="2023-07" db="EMBL/GenBank/DDBJ databases">
        <title>Chromosome-level genome assembly of Artemia franciscana.</title>
        <authorList>
            <person name="Jo E."/>
        </authorList>
    </citation>
    <scope>NUCLEOTIDE SEQUENCE</scope>
    <source>
        <tissue evidence="11">Whole body</tissue>
    </source>
</reference>
<keyword evidence="2 7" id="KW-0812">Transmembrane</keyword>
<feature type="region of interest" description="Disordered" evidence="6">
    <location>
        <begin position="1064"/>
        <end position="1106"/>
    </location>
</feature>
<feature type="region of interest" description="Disordered" evidence="6">
    <location>
        <begin position="170"/>
        <end position="331"/>
    </location>
</feature>
<keyword evidence="4 7" id="KW-0472">Membrane</keyword>
<dbReference type="EMBL" id="JAVRJZ010000020">
    <property type="protein sequence ID" value="KAK2706299.1"/>
    <property type="molecule type" value="Genomic_DNA"/>
</dbReference>
<dbReference type="PANTHER" id="PTHR12011">
    <property type="entry name" value="ADHESION G-PROTEIN COUPLED RECEPTOR"/>
    <property type="match status" value="1"/>
</dbReference>
<dbReference type="Gene3D" id="2.60.220.50">
    <property type="match status" value="1"/>
</dbReference>
<evidence type="ECO:0000259" key="9">
    <source>
        <dbReference type="PROSITE" id="PS50221"/>
    </source>
</evidence>
<evidence type="ECO:0000259" key="10">
    <source>
        <dbReference type="PROSITE" id="PS50261"/>
    </source>
</evidence>
<keyword evidence="12" id="KW-1185">Reference proteome</keyword>
<organism evidence="11 12">
    <name type="scientific">Artemia franciscana</name>
    <name type="common">Brine shrimp</name>
    <name type="synonym">Artemia sanfranciscana</name>
    <dbReference type="NCBI Taxonomy" id="6661"/>
    <lineage>
        <taxon>Eukaryota</taxon>
        <taxon>Metazoa</taxon>
        <taxon>Ecdysozoa</taxon>
        <taxon>Arthropoda</taxon>
        <taxon>Crustacea</taxon>
        <taxon>Branchiopoda</taxon>
        <taxon>Anostraca</taxon>
        <taxon>Artemiidae</taxon>
        <taxon>Artemia</taxon>
    </lineage>
</organism>
<name>A0AA88HFY9_ARTSF</name>
<dbReference type="PROSITE" id="PS50221">
    <property type="entry name" value="GAIN_B"/>
    <property type="match status" value="1"/>
</dbReference>
<dbReference type="Proteomes" id="UP001187531">
    <property type="component" value="Unassembled WGS sequence"/>
</dbReference>
<feature type="chain" id="PRO_5041674651" evidence="8">
    <location>
        <begin position="19"/>
        <end position="1122"/>
    </location>
</feature>
<dbReference type="GO" id="GO:0007166">
    <property type="term" value="P:cell surface receptor signaling pathway"/>
    <property type="evidence" value="ECO:0007669"/>
    <property type="project" value="InterPro"/>
</dbReference>
<feature type="domain" description="G-protein coupled receptors family 2 profile 2" evidence="10">
    <location>
        <begin position="731"/>
        <end position="983"/>
    </location>
</feature>
<evidence type="ECO:0000313" key="11">
    <source>
        <dbReference type="EMBL" id="KAK2706299.1"/>
    </source>
</evidence>
<feature type="compositionally biased region" description="Polar residues" evidence="6">
    <location>
        <begin position="235"/>
        <end position="250"/>
    </location>
</feature>
<feature type="domain" description="GAIN-B" evidence="9">
    <location>
        <begin position="546"/>
        <end position="726"/>
    </location>
</feature>
<dbReference type="GO" id="GO:0004930">
    <property type="term" value="F:G protein-coupled receptor activity"/>
    <property type="evidence" value="ECO:0007669"/>
    <property type="project" value="InterPro"/>
</dbReference>
<feature type="compositionally biased region" description="Polar residues" evidence="6">
    <location>
        <begin position="180"/>
        <end position="205"/>
    </location>
</feature>
<feature type="transmembrane region" description="Helical" evidence="7">
    <location>
        <begin position="892"/>
        <end position="911"/>
    </location>
</feature>
<feature type="transmembrane region" description="Helical" evidence="7">
    <location>
        <begin position="843"/>
        <end position="862"/>
    </location>
</feature>
<feature type="compositionally biased region" description="Low complexity" evidence="6">
    <location>
        <begin position="100"/>
        <end position="138"/>
    </location>
</feature>
<evidence type="ECO:0000256" key="7">
    <source>
        <dbReference type="SAM" id="Phobius"/>
    </source>
</evidence>
<proteinExistence type="predicted"/>
<dbReference type="Pfam" id="PF01825">
    <property type="entry name" value="GPS"/>
    <property type="match status" value="1"/>
</dbReference>
<feature type="transmembrane region" description="Helical" evidence="7">
    <location>
        <begin position="959"/>
        <end position="984"/>
    </location>
</feature>
<dbReference type="InterPro" id="IPR000203">
    <property type="entry name" value="GPS"/>
</dbReference>
<evidence type="ECO:0000256" key="8">
    <source>
        <dbReference type="SAM" id="SignalP"/>
    </source>
</evidence>
<protein>
    <submittedName>
        <fullName evidence="11">Uncharacterized protein</fullName>
    </submittedName>
</protein>
<dbReference type="AlphaFoldDB" id="A0AA88HFY9"/>
<feature type="region of interest" description="Disordered" evidence="6">
    <location>
        <begin position="344"/>
        <end position="363"/>
    </location>
</feature>
<keyword evidence="3 7" id="KW-1133">Transmembrane helix</keyword>
<keyword evidence="8" id="KW-0732">Signal</keyword>
<feature type="compositionally biased region" description="Low complexity" evidence="6">
    <location>
        <begin position="206"/>
        <end position="234"/>
    </location>
</feature>
<feature type="transmembrane region" description="Helical" evidence="7">
    <location>
        <begin position="795"/>
        <end position="822"/>
    </location>
</feature>
<feature type="compositionally biased region" description="Low complexity" evidence="6">
    <location>
        <begin position="251"/>
        <end position="288"/>
    </location>
</feature>
<feature type="compositionally biased region" description="Polar residues" evidence="6">
    <location>
        <begin position="73"/>
        <end position="99"/>
    </location>
</feature>
<dbReference type="InterPro" id="IPR000832">
    <property type="entry name" value="GPCR_2_secretin-like"/>
</dbReference>
<feature type="signal peptide" evidence="8">
    <location>
        <begin position="1"/>
        <end position="18"/>
    </location>
</feature>
<comment type="caution">
    <text evidence="11">The sequence shown here is derived from an EMBL/GenBank/DDBJ whole genome shotgun (WGS) entry which is preliminary data.</text>
</comment>
<evidence type="ECO:0000256" key="1">
    <source>
        <dbReference type="ARBA" id="ARBA00004141"/>
    </source>
</evidence>
<feature type="transmembrane region" description="Helical" evidence="7">
    <location>
        <begin position="767"/>
        <end position="789"/>
    </location>
</feature>
<dbReference type="InterPro" id="IPR046338">
    <property type="entry name" value="GAIN_dom_sf"/>
</dbReference>
<feature type="compositionally biased region" description="Polar residues" evidence="6">
    <location>
        <begin position="289"/>
        <end position="304"/>
    </location>
</feature>
<accession>A0AA88HFY9</accession>
<dbReference type="InterPro" id="IPR057244">
    <property type="entry name" value="GAIN_B"/>
</dbReference>
<evidence type="ECO:0000313" key="12">
    <source>
        <dbReference type="Proteomes" id="UP001187531"/>
    </source>
</evidence>
<comment type="subcellular location">
    <subcellularLocation>
        <location evidence="1">Membrane</location>
        <topology evidence="1">Multi-pass membrane protein</topology>
    </subcellularLocation>
</comment>
<feature type="compositionally biased region" description="Polar residues" evidence="6">
    <location>
        <begin position="1064"/>
        <end position="1075"/>
    </location>
</feature>
<dbReference type="CDD" id="cd13952">
    <property type="entry name" value="7tm_classB"/>
    <property type="match status" value="1"/>
</dbReference>
<dbReference type="PROSITE" id="PS50261">
    <property type="entry name" value="G_PROTEIN_RECEP_F2_4"/>
    <property type="match status" value="1"/>
</dbReference>
<feature type="compositionally biased region" description="Low complexity" evidence="6">
    <location>
        <begin position="305"/>
        <end position="331"/>
    </location>
</feature>
<dbReference type="Gene3D" id="1.20.1070.10">
    <property type="entry name" value="Rhodopsin 7-helix transmembrane proteins"/>
    <property type="match status" value="1"/>
</dbReference>
<dbReference type="InterPro" id="IPR017981">
    <property type="entry name" value="GPCR_2-like_7TM"/>
</dbReference>
<evidence type="ECO:0000256" key="3">
    <source>
        <dbReference type="ARBA" id="ARBA00022989"/>
    </source>
</evidence>
<feature type="compositionally biased region" description="Low complexity" evidence="6">
    <location>
        <begin position="170"/>
        <end position="179"/>
    </location>
</feature>
<evidence type="ECO:0000256" key="5">
    <source>
        <dbReference type="ARBA" id="ARBA00023157"/>
    </source>
</evidence>
<evidence type="ECO:0000256" key="6">
    <source>
        <dbReference type="SAM" id="MobiDB-lite"/>
    </source>
</evidence>
<keyword evidence="5" id="KW-1015">Disulfide bond</keyword>
<dbReference type="Pfam" id="PF00002">
    <property type="entry name" value="7tm_2"/>
    <property type="match status" value="1"/>
</dbReference>
<feature type="transmembrane region" description="Helical" evidence="7">
    <location>
        <begin position="733"/>
        <end position="755"/>
    </location>
</feature>